<dbReference type="SUPFAM" id="SSF56672">
    <property type="entry name" value="DNA/RNA polymerases"/>
    <property type="match status" value="1"/>
</dbReference>
<dbReference type="Pfam" id="PF00078">
    <property type="entry name" value="RVT_1"/>
    <property type="match status" value="1"/>
</dbReference>
<keyword evidence="5" id="KW-0460">Magnesium</keyword>
<sequence length="1351" mass="154686">MRQKRWLELIKDYDLTINYTPGKANVVADALSRKSIGGVEQELPPELKKEISQAQIQLWEKEAHEGLSALQVAYELSVNLKNEIIMGQLDDPFIVEEMRRIDEGRPSKFHRGESGSLWFQKRICVPDNDEIKEVILREAHQTLYSIHPGSTKMYMDLKELFWWNNMKREIAQYVAECHTCQRVKAEHQSPAGQLQPLPIPEWKWEEIGMDFITGLPMTNKKKDMIWVIVDRLTKSAHFLAVNQQDKGEKLIDLYIKEIVSKHGVPKKIVSDRGSVFTSAFWKQLHEALGSKLDHSTAYHPQTGGQTERTNQILEDMLRACALDFGGSLEEHLPLAEFSYNNSYQSSIKMAPFEALYGRKCRSPICWYEAGSSKEFDPDYVKEKQQMTDVIRDRLKIAQSRHESYADQKRRTWEPQVGDMVYLKVIPMKGLQRFGVKGKLSPRYIGPFKILSQNRGLAFELDLPGRLAQVHNVFHVSQLRKCLKTPDERVSHDELELQPDLTYIEKPTKILKENWKQLRNRAIKYCKIQRKHHPEREATWEKEEDLMKLYPELFRETFIHTFMLQIAVLANHLNGRDTHVRQIKIYGPRPNPVPHQPFHFTSKECIMYSSVRCSTVNEIVATSTCHIVCLQETKLESVSPVDAYFIGENRLKSFAEKPAVGTRGGILLLWDETVVRISDIHVSEFSLSATVFVINSEEEFKLSTVYGPSTSARKDEFFNELRGLKPLGGVKWVSLGDFNQIYRARDKNKANVNRGRINRFRAALHDCELKEIPLQNRRFTWSNERTNPTLCKLDAFFCNSEWDLAFDSHVLFALSSSLSDHCPLLLADDRGSCRPRSFKFENFWLRVSGFKDEDGAEEISDFRPISLIHGIAKIIAKMLSLRLAPHMDDLVSKAQSDFIKKRSIHDNFLYVKNLAARLHKRKIPALLFKLDIRKAFDSVRWDYIIDLLQKRGFPPRSRVLLNGVAGQPIKHGRGLRQGDPLSPLLFVLAIDPITQILELASIHGLLHKLARRTTILRTSLYADDAAIFIAPSKHDVQNLTAILHAFGEVTGLCTNFHKSSVVPICCHNIDLDDILHGTPVLRANFPLKYLGLPLSPWCLRRADFQSLEDKAARKIPTWNGKLVNFAGRTALVKSVLSSQAIYHFTSLNVPNGTMVNMKKIERAFLWAGTDKVYGGQCKVNWDIVCRPKNLGGLGVLNADFFSRALRLRWPWKEWKEPSKIWVGLGNPCNDTDMDLFYASTTIVVGNGKKTPFWKAPWLNGIKPIDIAHRHHGWISKINLDAVFTIQYIRQYISLWVKLSEVSLNEDVEDECCGYTLWVYQRHGLDPASPGGPQTVMVAWDPSGGPVAVDREG</sequence>
<evidence type="ECO:0000256" key="1">
    <source>
        <dbReference type="ARBA" id="ARBA00022670"/>
    </source>
</evidence>
<dbReference type="InterPro" id="IPR041588">
    <property type="entry name" value="Integrase_H2C2"/>
</dbReference>
<dbReference type="PANTHER" id="PTHR37984">
    <property type="entry name" value="PROTEIN CBG26694"/>
    <property type="match status" value="1"/>
</dbReference>
<dbReference type="Pfam" id="PF03256">
    <property type="entry name" value="ANAPC10"/>
    <property type="match status" value="1"/>
</dbReference>
<reference evidence="13" key="1">
    <citation type="submission" date="2023-07" db="EMBL/GenBank/DDBJ databases">
        <title>A chromosome-level genome assembly of Lolium multiflorum.</title>
        <authorList>
            <person name="Chen Y."/>
            <person name="Copetti D."/>
            <person name="Kolliker R."/>
            <person name="Studer B."/>
        </authorList>
    </citation>
    <scope>NUCLEOTIDE SEQUENCE</scope>
    <source>
        <strain evidence="13">02402/16</strain>
        <tissue evidence="13">Leaf</tissue>
    </source>
</reference>
<dbReference type="PANTHER" id="PTHR37984:SF5">
    <property type="entry name" value="PROTEIN NYNRIN-LIKE"/>
    <property type="match status" value="1"/>
</dbReference>
<evidence type="ECO:0000259" key="11">
    <source>
        <dbReference type="PROSITE" id="PS50878"/>
    </source>
</evidence>
<evidence type="ECO:0000256" key="4">
    <source>
        <dbReference type="ARBA" id="ARBA00022801"/>
    </source>
</evidence>
<proteinExistence type="predicted"/>
<feature type="domain" description="Integrase catalytic" evidence="12">
    <location>
        <begin position="194"/>
        <end position="359"/>
    </location>
</feature>
<dbReference type="PROSITE" id="PS50994">
    <property type="entry name" value="INTEGRASE"/>
    <property type="match status" value="1"/>
</dbReference>
<dbReference type="CDD" id="cd01650">
    <property type="entry name" value="RT_nLTR_like"/>
    <property type="match status" value="1"/>
</dbReference>
<keyword evidence="8" id="KW-0239">DNA-directed DNA polymerase</keyword>
<dbReference type="SUPFAM" id="SSF53098">
    <property type="entry name" value="Ribonuclease H-like"/>
    <property type="match status" value="1"/>
</dbReference>
<keyword evidence="10" id="KW-0233">DNA recombination</keyword>
<keyword evidence="7" id="KW-0695">RNA-directed DNA polymerase</keyword>
<dbReference type="InterPro" id="IPR036691">
    <property type="entry name" value="Endo/exonu/phosph_ase_sf"/>
</dbReference>
<dbReference type="Gene3D" id="2.60.120.260">
    <property type="entry name" value="Galactose-binding domain-like"/>
    <property type="match status" value="1"/>
</dbReference>
<protein>
    <recommendedName>
        <fullName evidence="15">Retrotransposon protein, putative, unclassified</fullName>
    </recommendedName>
</protein>
<dbReference type="InterPro" id="IPR001584">
    <property type="entry name" value="Integrase_cat-core"/>
</dbReference>
<dbReference type="InterPro" id="IPR056924">
    <property type="entry name" value="SH3_Tf2-1"/>
</dbReference>
<keyword evidence="9" id="KW-0238">DNA-binding</keyword>
<dbReference type="Gene3D" id="3.30.420.10">
    <property type="entry name" value="Ribonuclease H-like superfamily/Ribonuclease H"/>
    <property type="match status" value="1"/>
</dbReference>
<dbReference type="Gene3D" id="3.60.10.10">
    <property type="entry name" value="Endonuclease/exonuclease/phosphatase"/>
    <property type="match status" value="1"/>
</dbReference>
<dbReference type="InterPro" id="IPR043502">
    <property type="entry name" value="DNA/RNA_pol_sf"/>
</dbReference>
<dbReference type="GO" id="GO:0006310">
    <property type="term" value="P:DNA recombination"/>
    <property type="evidence" value="ECO:0007669"/>
    <property type="project" value="UniProtKB-KW"/>
</dbReference>
<dbReference type="Pfam" id="PF03372">
    <property type="entry name" value="Exo_endo_phos"/>
    <property type="match status" value="1"/>
</dbReference>
<dbReference type="Proteomes" id="UP001231189">
    <property type="component" value="Unassembled WGS sequence"/>
</dbReference>
<keyword evidence="2" id="KW-0479">Metal-binding</keyword>
<organism evidence="13 14">
    <name type="scientific">Lolium multiflorum</name>
    <name type="common">Italian ryegrass</name>
    <name type="synonym">Lolium perenne subsp. multiflorum</name>
    <dbReference type="NCBI Taxonomy" id="4521"/>
    <lineage>
        <taxon>Eukaryota</taxon>
        <taxon>Viridiplantae</taxon>
        <taxon>Streptophyta</taxon>
        <taxon>Embryophyta</taxon>
        <taxon>Tracheophyta</taxon>
        <taxon>Spermatophyta</taxon>
        <taxon>Magnoliopsida</taxon>
        <taxon>Liliopsida</taxon>
        <taxon>Poales</taxon>
        <taxon>Poaceae</taxon>
        <taxon>BOP clade</taxon>
        <taxon>Pooideae</taxon>
        <taxon>Poodae</taxon>
        <taxon>Poeae</taxon>
        <taxon>Poeae Chloroplast Group 2 (Poeae type)</taxon>
        <taxon>Loliodinae</taxon>
        <taxon>Loliinae</taxon>
        <taxon>Lolium</taxon>
    </lineage>
</organism>
<dbReference type="GO" id="GO:0003677">
    <property type="term" value="F:DNA binding"/>
    <property type="evidence" value="ECO:0007669"/>
    <property type="project" value="UniProtKB-KW"/>
</dbReference>
<evidence type="ECO:0000256" key="7">
    <source>
        <dbReference type="ARBA" id="ARBA00022918"/>
    </source>
</evidence>
<accession>A0AAD8QS85</accession>
<evidence type="ECO:0000256" key="2">
    <source>
        <dbReference type="ARBA" id="ARBA00022723"/>
    </source>
</evidence>
<dbReference type="GO" id="GO:0003887">
    <property type="term" value="F:DNA-directed DNA polymerase activity"/>
    <property type="evidence" value="ECO:0007669"/>
    <property type="project" value="UniProtKB-KW"/>
</dbReference>
<dbReference type="GO" id="GO:0006508">
    <property type="term" value="P:proteolysis"/>
    <property type="evidence" value="ECO:0007669"/>
    <property type="project" value="UniProtKB-KW"/>
</dbReference>
<dbReference type="Gene3D" id="1.10.340.70">
    <property type="match status" value="1"/>
</dbReference>
<dbReference type="InterPro" id="IPR008979">
    <property type="entry name" value="Galactose-bd-like_sf"/>
</dbReference>
<evidence type="ECO:0000313" key="14">
    <source>
        <dbReference type="Proteomes" id="UP001231189"/>
    </source>
</evidence>
<gene>
    <name evidence="13" type="ORF">QYE76_031480</name>
</gene>
<dbReference type="Pfam" id="PF24626">
    <property type="entry name" value="SH3_Tf2-1"/>
    <property type="match status" value="1"/>
</dbReference>
<dbReference type="InterPro" id="IPR050951">
    <property type="entry name" value="Retrovirus_Pol_polyprotein"/>
</dbReference>
<keyword evidence="4" id="KW-0378">Hydrolase</keyword>
<dbReference type="PROSITE" id="PS50878">
    <property type="entry name" value="RT_POL"/>
    <property type="match status" value="1"/>
</dbReference>
<evidence type="ECO:0000256" key="9">
    <source>
        <dbReference type="ARBA" id="ARBA00023125"/>
    </source>
</evidence>
<dbReference type="EMBL" id="JAUUTY010000007">
    <property type="protein sequence ID" value="KAK1607807.1"/>
    <property type="molecule type" value="Genomic_DNA"/>
</dbReference>
<keyword evidence="3" id="KW-0064">Aspartyl protease</keyword>
<evidence type="ECO:0000256" key="10">
    <source>
        <dbReference type="ARBA" id="ARBA00023172"/>
    </source>
</evidence>
<dbReference type="InterPro" id="IPR000477">
    <property type="entry name" value="RT_dom"/>
</dbReference>
<dbReference type="SUPFAM" id="SSF49785">
    <property type="entry name" value="Galactose-binding domain-like"/>
    <property type="match status" value="1"/>
</dbReference>
<evidence type="ECO:0000256" key="3">
    <source>
        <dbReference type="ARBA" id="ARBA00022750"/>
    </source>
</evidence>
<comment type="caution">
    <text evidence="13">The sequence shown here is derived from an EMBL/GenBank/DDBJ whole genome shotgun (WGS) entry which is preliminary data.</text>
</comment>
<dbReference type="InterPro" id="IPR005135">
    <property type="entry name" value="Endo/exonuclease/phosphatase"/>
</dbReference>
<dbReference type="SMART" id="SM01337">
    <property type="entry name" value="APC10"/>
    <property type="match status" value="1"/>
</dbReference>
<evidence type="ECO:0000256" key="5">
    <source>
        <dbReference type="ARBA" id="ARBA00022842"/>
    </source>
</evidence>
<evidence type="ECO:0000256" key="8">
    <source>
        <dbReference type="ARBA" id="ARBA00022932"/>
    </source>
</evidence>
<dbReference type="GO" id="GO:0046872">
    <property type="term" value="F:metal ion binding"/>
    <property type="evidence" value="ECO:0007669"/>
    <property type="project" value="UniProtKB-KW"/>
</dbReference>
<name>A0AAD8QS85_LOLMU</name>
<dbReference type="InterPro" id="IPR012337">
    <property type="entry name" value="RNaseH-like_sf"/>
</dbReference>
<dbReference type="GO" id="GO:0003964">
    <property type="term" value="F:RNA-directed DNA polymerase activity"/>
    <property type="evidence" value="ECO:0007669"/>
    <property type="project" value="UniProtKB-KW"/>
</dbReference>
<dbReference type="InterPro" id="IPR036397">
    <property type="entry name" value="RNaseH_sf"/>
</dbReference>
<keyword evidence="8" id="KW-0548">Nucleotidyltransferase</keyword>
<keyword evidence="14" id="KW-1185">Reference proteome</keyword>
<evidence type="ECO:0000256" key="6">
    <source>
        <dbReference type="ARBA" id="ARBA00022908"/>
    </source>
</evidence>
<evidence type="ECO:0000259" key="12">
    <source>
        <dbReference type="PROSITE" id="PS50994"/>
    </source>
</evidence>
<keyword evidence="6" id="KW-0229">DNA integration</keyword>
<dbReference type="GO" id="GO:0015074">
    <property type="term" value="P:DNA integration"/>
    <property type="evidence" value="ECO:0007669"/>
    <property type="project" value="UniProtKB-KW"/>
</dbReference>
<keyword evidence="1" id="KW-0645">Protease</keyword>
<dbReference type="GO" id="GO:0004190">
    <property type="term" value="F:aspartic-type endopeptidase activity"/>
    <property type="evidence" value="ECO:0007669"/>
    <property type="project" value="UniProtKB-KW"/>
</dbReference>
<evidence type="ECO:0000313" key="13">
    <source>
        <dbReference type="EMBL" id="KAK1607807.1"/>
    </source>
</evidence>
<dbReference type="SUPFAM" id="SSF56219">
    <property type="entry name" value="DNase I-like"/>
    <property type="match status" value="1"/>
</dbReference>
<keyword evidence="8" id="KW-0808">Transferase</keyword>
<dbReference type="Pfam" id="PF17921">
    <property type="entry name" value="Integrase_H2C2"/>
    <property type="match status" value="1"/>
</dbReference>
<dbReference type="InterPro" id="IPR004939">
    <property type="entry name" value="APC_su10/DOC_dom"/>
</dbReference>
<evidence type="ECO:0008006" key="15">
    <source>
        <dbReference type="Google" id="ProtNLM"/>
    </source>
</evidence>
<feature type="domain" description="Reverse transcriptase" evidence="11">
    <location>
        <begin position="828"/>
        <end position="1093"/>
    </location>
</feature>